<proteinExistence type="predicted"/>
<comment type="caution">
    <text evidence="1">The sequence shown here is derived from an EMBL/GenBank/DDBJ whole genome shotgun (WGS) entry which is preliminary data.</text>
</comment>
<protein>
    <submittedName>
        <fullName evidence="1">Nuclear transport factor 2 family protein</fullName>
    </submittedName>
</protein>
<dbReference type="Proteomes" id="UP001214441">
    <property type="component" value="Unassembled WGS sequence"/>
</dbReference>
<dbReference type="RefSeq" id="WP_274044239.1">
    <property type="nucleotide sequence ID" value="NZ_JANCPR020000053.1"/>
</dbReference>
<dbReference type="Gene3D" id="3.10.450.50">
    <property type="match status" value="1"/>
</dbReference>
<reference evidence="1 2" key="1">
    <citation type="submission" date="2023-05" db="EMBL/GenBank/DDBJ databases">
        <title>Streptantibioticus silvisoli sp. nov., acidotolerant actinomycetes 1 from pine litter.</title>
        <authorList>
            <person name="Swiecimska M."/>
            <person name="Golinska P."/>
            <person name="Sangal V."/>
            <person name="Wachnowicz B."/>
            <person name="Goodfellow M."/>
        </authorList>
    </citation>
    <scope>NUCLEOTIDE SEQUENCE [LARGE SCALE GENOMIC DNA]</scope>
    <source>
        <strain evidence="1 2">DSM 42109</strain>
    </source>
</reference>
<sequence length="134" mass="15048">MTDQELDLSKALTELLYGDESAEPLEEALDRLITPHFVQRINGQEYQRAAYTAHVREMRRMVVGGGGLRVLEQFSSDTGTAGRYLFTMVPADRPPLRFESHIFARVEDGRIARLVEVSRQIGDDEKEPPAADSA</sequence>
<evidence type="ECO:0000313" key="1">
    <source>
        <dbReference type="EMBL" id="MDJ1137228.1"/>
    </source>
</evidence>
<dbReference type="EMBL" id="JANCPR020000053">
    <property type="protein sequence ID" value="MDJ1137228.1"/>
    <property type="molecule type" value="Genomic_DNA"/>
</dbReference>
<organism evidence="1 2">
    <name type="scientific">Streptomyces iconiensis</name>
    <dbReference type="NCBI Taxonomy" id="1384038"/>
    <lineage>
        <taxon>Bacteria</taxon>
        <taxon>Bacillati</taxon>
        <taxon>Actinomycetota</taxon>
        <taxon>Actinomycetes</taxon>
        <taxon>Kitasatosporales</taxon>
        <taxon>Streptomycetaceae</taxon>
        <taxon>Streptomyces</taxon>
    </lineage>
</organism>
<keyword evidence="2" id="KW-1185">Reference proteome</keyword>
<dbReference type="InterPro" id="IPR032710">
    <property type="entry name" value="NTF2-like_dom_sf"/>
</dbReference>
<name>A0ABT7A7C5_9ACTN</name>
<evidence type="ECO:0000313" key="2">
    <source>
        <dbReference type="Proteomes" id="UP001214441"/>
    </source>
</evidence>
<dbReference type="SUPFAM" id="SSF54427">
    <property type="entry name" value="NTF2-like"/>
    <property type="match status" value="1"/>
</dbReference>
<accession>A0ABT7A7C5</accession>
<gene>
    <name evidence="1" type="ORF">NMN56_035840</name>
</gene>